<feature type="chain" id="PRO_5002022397" description="CamS family sex pheromone protein" evidence="1">
    <location>
        <begin position="22"/>
        <end position="398"/>
    </location>
</feature>
<dbReference type="AlphaFoldDB" id="A0A0A5HYK7"/>
<dbReference type="OrthoDB" id="9795361at2"/>
<sequence>MKRVAFILLSLFLLVTGCAPDYDEQEEVIQENQKNDKREKAIVAKYSISKDYYRPLEKYKPGKARGVLMNQVANRLDIEEMEIGLRRHSKDVFDPEDYFFQEGQYLTEDMLYDWLERKLTQQQVNELLEGASQELSAEELQRGLNPSLKDDATEEDYRDRPRYLSHILEHNFLQKNEDGTVEVEGISIGLALRSTYRFQPVKYGAYHYEQISREESLKQGKQLAQTVLERIRKIEALTDVPIMIALYRQEERGSMVPGNFMTKTTVKGSDMTIKEWQPIQEDYVLFPSDEAKEEHRDDSELIADFQAKIAEYFPNYIGVVGKGFYKDDELAKLTIDIPIEFKGKTEVIGISQYVYSLIVEKFPTYFALEVNIESHNGQESLIFREPGDEKPTVHIYGQ</sequence>
<dbReference type="Proteomes" id="UP000030403">
    <property type="component" value="Unassembled WGS sequence"/>
</dbReference>
<evidence type="ECO:0008006" key="4">
    <source>
        <dbReference type="Google" id="ProtNLM"/>
    </source>
</evidence>
<evidence type="ECO:0000313" key="3">
    <source>
        <dbReference type="Proteomes" id="UP000030403"/>
    </source>
</evidence>
<feature type="signal peptide" evidence="1">
    <location>
        <begin position="1"/>
        <end position="21"/>
    </location>
</feature>
<dbReference type="STRING" id="1385511.GCA_000425225_02954"/>
<reference evidence="2 3" key="1">
    <citation type="submission" date="2013-08" db="EMBL/GenBank/DDBJ databases">
        <authorList>
            <person name="Huang J."/>
            <person name="Wang G."/>
        </authorList>
    </citation>
    <scope>NUCLEOTIDE SEQUENCE [LARGE SCALE GENOMIC DNA]</scope>
    <source>
        <strain evidence="2 3">BH030004</strain>
    </source>
</reference>
<dbReference type="Pfam" id="PF07537">
    <property type="entry name" value="CamS"/>
    <property type="match status" value="1"/>
</dbReference>
<evidence type="ECO:0000256" key="1">
    <source>
        <dbReference type="SAM" id="SignalP"/>
    </source>
</evidence>
<comment type="caution">
    <text evidence="2">The sequence shown here is derived from an EMBL/GenBank/DDBJ whole genome shotgun (WGS) entry which is preliminary data.</text>
</comment>
<dbReference type="RefSeq" id="WP_027446601.1">
    <property type="nucleotide sequence ID" value="NZ_AULJ01000037.1"/>
</dbReference>
<dbReference type="InterPro" id="IPR011426">
    <property type="entry name" value="CamS"/>
</dbReference>
<dbReference type="CDD" id="cd13441">
    <property type="entry name" value="CamS_repeat_1"/>
    <property type="match status" value="1"/>
</dbReference>
<protein>
    <recommendedName>
        <fullName evidence="4">CamS family sex pheromone protein</fullName>
    </recommendedName>
</protein>
<proteinExistence type="predicted"/>
<keyword evidence="1" id="KW-0732">Signal</keyword>
<name>A0A0A5HYK7_9BACI</name>
<evidence type="ECO:0000313" key="2">
    <source>
        <dbReference type="EMBL" id="KGX88697.1"/>
    </source>
</evidence>
<dbReference type="EMBL" id="AVPF01000018">
    <property type="protein sequence ID" value="KGX88697.1"/>
    <property type="molecule type" value="Genomic_DNA"/>
</dbReference>
<accession>A0A0A5HYK7</accession>
<dbReference type="Gene3D" id="3.10.570.10">
    <property type="entry name" value="sex pheromone staph- cam373 precursor domain"/>
    <property type="match status" value="1"/>
</dbReference>
<keyword evidence="3" id="KW-1185">Reference proteome</keyword>
<dbReference type="CDD" id="cd13440">
    <property type="entry name" value="CamS_repeat_2"/>
    <property type="match status" value="1"/>
</dbReference>
<dbReference type="eggNOG" id="COG4851">
    <property type="taxonomic scope" value="Bacteria"/>
</dbReference>
<organism evidence="2 3">
    <name type="scientific">Pontibacillus marinus BH030004 = DSM 16465</name>
    <dbReference type="NCBI Taxonomy" id="1385511"/>
    <lineage>
        <taxon>Bacteria</taxon>
        <taxon>Bacillati</taxon>
        <taxon>Bacillota</taxon>
        <taxon>Bacilli</taxon>
        <taxon>Bacillales</taxon>
        <taxon>Bacillaceae</taxon>
        <taxon>Pontibacillus</taxon>
    </lineage>
</organism>
<gene>
    <name evidence="2" type="ORF">N783_07385</name>
</gene>
<dbReference type="PROSITE" id="PS51257">
    <property type="entry name" value="PROKAR_LIPOPROTEIN"/>
    <property type="match status" value="1"/>
</dbReference>
<dbReference type="PIRSF" id="PIRSF012509">
    <property type="entry name" value="CamS"/>
    <property type="match status" value="1"/>
</dbReference>